<dbReference type="HOGENOM" id="CLU_004050_1_0_1"/>
<dbReference type="EMBL" id="GL377317">
    <property type="protein sequence ID" value="EFI91498.1"/>
    <property type="molecule type" value="Genomic_DNA"/>
</dbReference>
<evidence type="ECO:0000256" key="2">
    <source>
        <dbReference type="ARBA" id="ARBA00022771"/>
    </source>
</evidence>
<dbReference type="InterPro" id="IPR043145">
    <property type="entry name" value="Znf_ZZ_sf"/>
</dbReference>
<reference evidence="6 7" key="1">
    <citation type="journal article" date="2010" name="Nat. Biotechnol.">
        <title>Genome sequence of the model mushroom Schizophyllum commune.</title>
        <authorList>
            <person name="Ohm R.A."/>
            <person name="de Jong J.F."/>
            <person name="Lugones L.G."/>
            <person name="Aerts A."/>
            <person name="Kothe E."/>
            <person name="Stajich J.E."/>
            <person name="de Vries R.P."/>
            <person name="Record E."/>
            <person name="Levasseur A."/>
            <person name="Baker S.E."/>
            <person name="Bartholomew K.A."/>
            <person name="Coutinho P.M."/>
            <person name="Erdmann S."/>
            <person name="Fowler T.J."/>
            <person name="Gathman A.C."/>
            <person name="Lombard V."/>
            <person name="Henrissat B."/>
            <person name="Knabe N."/>
            <person name="Kuees U."/>
            <person name="Lilly W.W."/>
            <person name="Lindquist E."/>
            <person name="Lucas S."/>
            <person name="Magnuson J.K."/>
            <person name="Piumi F."/>
            <person name="Raudaskoski M."/>
            <person name="Salamov A."/>
            <person name="Schmutz J."/>
            <person name="Schwarze F.W.M.R."/>
            <person name="vanKuyk P.A."/>
            <person name="Horton J.S."/>
            <person name="Grigoriev I.V."/>
            <person name="Woesten H.A.B."/>
        </authorList>
    </citation>
    <scope>NUCLEOTIDE SEQUENCE [LARGE SCALE GENOMIC DNA]</scope>
    <source>
        <strain evidence="7">H4-8 / FGSC 9210</strain>
    </source>
</reference>
<keyword evidence="1" id="KW-0479">Metal-binding</keyword>
<keyword evidence="4" id="KW-0175">Coiled coil</keyword>
<evidence type="ECO:0000256" key="3">
    <source>
        <dbReference type="ARBA" id="ARBA00022833"/>
    </source>
</evidence>
<accession>D8QKV4</accession>
<dbReference type="Gene3D" id="3.30.60.90">
    <property type="match status" value="1"/>
</dbReference>
<evidence type="ECO:0000256" key="1">
    <source>
        <dbReference type="ARBA" id="ARBA00022723"/>
    </source>
</evidence>
<protein>
    <submittedName>
        <fullName evidence="6">Uncharacterized protein</fullName>
    </submittedName>
</protein>
<evidence type="ECO:0000313" key="6">
    <source>
        <dbReference type="EMBL" id="EFI91498.1"/>
    </source>
</evidence>
<keyword evidence="7" id="KW-1185">Reference proteome</keyword>
<dbReference type="STRING" id="578458.D8QKV4"/>
<evidence type="ECO:0000256" key="4">
    <source>
        <dbReference type="SAM" id="Coils"/>
    </source>
</evidence>
<dbReference type="OrthoDB" id="2122982at2759"/>
<sequence>MAPNTRTRNLDEEYTKLIQEASQSAKTKAQESSFQRKLNDVEDRVEEKVPLSLVTSVEGGGSALIEMASGMRDEIDHFAGGCTMLINALDAISTTTAALLAFKGVINLELKRRDNNQKVLALKVQMKSMMSTLEPLGSIPDSHVAPDGTTLENRFKPLVAQICKDVLECGNACDTYTKKRLIAKVLKSYIYEQHLAGFSERFAERRREIMLAISAHTTVVLTEVKDVLNANSQLMLQLFRRLDTPRERDIRQSVDERGGPGACMEDDYKLKQLMRMEDGVMSAGGESEAKTDLAGLKRELQESLGDSLEKNLTQFLGKLRALRDEVIGAIQNVETSIHREGDRVIADLTKGPHERILDQDIHELWREMHWRYSVKAHHFTFALRDHLIEKYYGMHGKDHVHRSKSDDAAAGPTGHEDAASHVEGPKHDADGDRWAVEALTMLTVQPISEALDDDGTGFTHPDDEVVSVAEVNALLHWLVYWGEGWYASLVDYRTKILRTMQDMHAMLDKVWPINRRTVDEYLSSMAFRRIELLMRGLDLSRPLASAEVLAKLRPYTQDEEARIEKALEPLNYEIGDDDALDIVTGQGRIERYIFPILYLVLRRHLKLIKKGAACLLDQWQVDMAWSTLYQLIAAAEDRAMVLNGTYRTTLQERRTIKTIDIWVWHDFRSSGSPKDNILRLYYQTDASDETDQVSVGQATRAVEKEEEAFDWEYDTSGYDLPSDEIEPCHISDDGIETSTWTAPCYLYGELRLEWVYGLLSIKLLIDKDGIVSGSAHSGLSNCTIDGKRTTDEDGAVMLRFKIVHHPLTWVSSLQTPITWYYEGKYLPETNSYAGCWSFDLDSTVKHISILASTPADVFRFRSIVEDDRTATNFWKFARAAVLHRVRRRMFSRSNALERWQEMKQYVDLHMQRVFSWTVSSGDTSQLSAENEEALDRSAYTLPPEDERLYLSIVASRPIKLTHHWKAIVGDRYACLQCVSDGLRNQIDLCSECRDQTPNAGTFAHKASHTLLRLHYHLHDKDKEQVYEDAGKAIDAAKRLFSATNESTVGPKCRHFLHLSSRSADVFTCDICRTRNHDAHHVWISVKKAAFQAELSSAVERLQENVEALSTRLTKLENIDDRLAKLESIESRMGALERMLGMALASRQ</sequence>
<gene>
    <name evidence="6" type="ORF">SCHCODRAFT_238593</name>
</gene>
<dbReference type="GeneID" id="9593040"/>
<proteinExistence type="predicted"/>
<dbReference type="GO" id="GO:0008270">
    <property type="term" value="F:zinc ion binding"/>
    <property type="evidence" value="ECO:0007669"/>
    <property type="project" value="UniProtKB-KW"/>
</dbReference>
<feature type="region of interest" description="Disordered" evidence="5">
    <location>
        <begin position="401"/>
        <end position="427"/>
    </location>
</feature>
<dbReference type="InParanoid" id="D8QKV4"/>
<feature type="compositionally biased region" description="Basic and acidic residues" evidence="5">
    <location>
        <begin position="414"/>
        <end position="427"/>
    </location>
</feature>
<organism evidence="7">
    <name type="scientific">Schizophyllum commune (strain H4-8 / FGSC 9210)</name>
    <name type="common">Split gill fungus</name>
    <dbReference type="NCBI Taxonomy" id="578458"/>
    <lineage>
        <taxon>Eukaryota</taxon>
        <taxon>Fungi</taxon>
        <taxon>Dikarya</taxon>
        <taxon>Basidiomycota</taxon>
        <taxon>Agaricomycotina</taxon>
        <taxon>Agaricomycetes</taxon>
        <taxon>Agaricomycetidae</taxon>
        <taxon>Agaricales</taxon>
        <taxon>Schizophyllaceae</taxon>
        <taxon>Schizophyllum</taxon>
    </lineage>
</organism>
<feature type="coiled-coil region" evidence="4">
    <location>
        <begin position="1091"/>
        <end position="1118"/>
    </location>
</feature>
<dbReference type="SUPFAM" id="SSF57850">
    <property type="entry name" value="RING/U-box"/>
    <property type="match status" value="1"/>
</dbReference>
<dbReference type="eggNOG" id="ENOG502SXFA">
    <property type="taxonomic scope" value="Eukaryota"/>
</dbReference>
<dbReference type="AlphaFoldDB" id="D8QKV4"/>
<evidence type="ECO:0000256" key="5">
    <source>
        <dbReference type="SAM" id="MobiDB-lite"/>
    </source>
</evidence>
<dbReference type="RefSeq" id="XP_003026401.1">
    <property type="nucleotide sequence ID" value="XM_003026355.1"/>
</dbReference>
<evidence type="ECO:0000313" key="7">
    <source>
        <dbReference type="Proteomes" id="UP000007431"/>
    </source>
</evidence>
<dbReference type="Proteomes" id="UP000007431">
    <property type="component" value="Unassembled WGS sequence"/>
</dbReference>
<name>D8QKV4_SCHCM</name>
<dbReference type="OMA" id="PENIAYH"/>
<keyword evidence="3" id="KW-0862">Zinc</keyword>
<dbReference type="VEuPathDB" id="FungiDB:SCHCODRAFT_02603582"/>
<dbReference type="KEGG" id="scm:SCHCO_02603582"/>
<keyword evidence="2" id="KW-0863">Zinc-finger</keyword>